<feature type="binding site" evidence="5">
    <location>
        <position position="101"/>
    </location>
    <ligand>
        <name>Mg(2+)</name>
        <dbReference type="ChEBI" id="CHEBI:18420"/>
        <label>1</label>
        <note>catalytic</note>
    </ligand>
</feature>
<evidence type="ECO:0000256" key="4">
    <source>
        <dbReference type="ARBA" id="ARBA00022842"/>
    </source>
</evidence>
<dbReference type="PANTHER" id="PTHR20854">
    <property type="entry name" value="INOSITOL MONOPHOSPHATASE"/>
    <property type="match status" value="1"/>
</dbReference>
<feature type="binding site" evidence="5">
    <location>
        <position position="100"/>
    </location>
    <ligand>
        <name>Mg(2+)</name>
        <dbReference type="ChEBI" id="CHEBI:18420"/>
        <label>1</label>
        <note>catalytic</note>
    </ligand>
</feature>
<comment type="similarity">
    <text evidence="1">Belongs to the inositol monophosphatase superfamily.</text>
</comment>
<gene>
    <name evidence="6" type="ORF">AWT59_0792</name>
</gene>
<dbReference type="PROSITE" id="PS00630">
    <property type="entry name" value="IMP_2"/>
    <property type="match status" value="1"/>
</dbReference>
<accession>A0A139BWQ0</accession>
<reference evidence="6 7" key="1">
    <citation type="submission" date="2016-02" db="EMBL/GenBank/DDBJ databases">
        <authorList>
            <person name="Wen L."/>
            <person name="He K."/>
            <person name="Yang H."/>
        </authorList>
    </citation>
    <scope>NUCLEOTIDE SEQUENCE [LARGE SCALE GENOMIC DNA]</scope>
    <source>
        <strain evidence="6">ShG14-8</strain>
    </source>
</reference>
<organism evidence="6 7">
    <name type="scientific">Candidatus Gallionella acididurans</name>
    <dbReference type="NCBI Taxonomy" id="1796491"/>
    <lineage>
        <taxon>Bacteria</taxon>
        <taxon>Pseudomonadati</taxon>
        <taxon>Pseudomonadota</taxon>
        <taxon>Betaproteobacteria</taxon>
        <taxon>Nitrosomonadales</taxon>
        <taxon>Gallionellaceae</taxon>
        <taxon>Gallionella</taxon>
    </lineage>
</organism>
<sequence length="275" mass="29954">MNLPSGGNMNHTMGALLKAAVAAVKLVTAEEIMPRYLKVAHQHKSDGSLCTEADIAAQNALTKKLQAILNVPVLGEEMTATEQRALWETGQDGIWCIDPIDGTSNFVRGLPYFAVSVALVREGKSVLGVVYDPVANEMFSAEHGKGAFLNGEKLVGREAAVTLEQALASVDLKRLKKKLVTQLATNPPYSSQRNFGASALDWCYTAAGRYDIYLHGGQKLWDYAAGLLVLQETGGHVCCIESDDFGQCDIWQRSVIAAHDKKLFGEWKSWVRAQS</sequence>
<dbReference type="SUPFAM" id="SSF56655">
    <property type="entry name" value="Carbohydrate phosphatase"/>
    <property type="match status" value="1"/>
</dbReference>
<dbReference type="Proteomes" id="UP000070578">
    <property type="component" value="Unassembled WGS sequence"/>
</dbReference>
<evidence type="ECO:0000256" key="5">
    <source>
        <dbReference type="PIRSR" id="PIRSR600760-2"/>
    </source>
</evidence>
<protein>
    <submittedName>
        <fullName evidence="6">Inositol monophosphatase</fullName>
    </submittedName>
</protein>
<dbReference type="PROSITE" id="PS00629">
    <property type="entry name" value="IMP_1"/>
    <property type="match status" value="1"/>
</dbReference>
<dbReference type="Gene3D" id="3.40.190.80">
    <property type="match status" value="1"/>
</dbReference>
<proteinExistence type="inferred from homology"/>
<feature type="binding site" evidence="5">
    <location>
        <position position="222"/>
    </location>
    <ligand>
        <name>Mg(2+)</name>
        <dbReference type="ChEBI" id="CHEBI:18420"/>
        <label>1</label>
        <note>catalytic</note>
    </ligand>
</feature>
<dbReference type="InterPro" id="IPR020583">
    <property type="entry name" value="Inositol_monoP_metal-BS"/>
</dbReference>
<dbReference type="GO" id="GO:0008934">
    <property type="term" value="F:inositol monophosphate 1-phosphatase activity"/>
    <property type="evidence" value="ECO:0007669"/>
    <property type="project" value="TreeGrafter"/>
</dbReference>
<dbReference type="PRINTS" id="PR00377">
    <property type="entry name" value="IMPHPHTASES"/>
</dbReference>
<comment type="caution">
    <text evidence="6">The sequence shown here is derived from an EMBL/GenBank/DDBJ whole genome shotgun (WGS) entry which is preliminary data.</text>
</comment>
<dbReference type="PATRIC" id="fig|1796491.3.peg.862"/>
<reference evidence="6 7" key="2">
    <citation type="submission" date="2016-03" db="EMBL/GenBank/DDBJ databases">
        <title>New uncultured bacterium of the family Gallionellaceae from acid mine drainage: description and reconstruction of genome based on metagenomic analysis of microbial community.</title>
        <authorList>
            <person name="Kadnikov V."/>
            <person name="Ivasenko D."/>
            <person name="Beletsky A."/>
            <person name="Mardanov A."/>
            <person name="Danilova E."/>
            <person name="Pimenov N."/>
            <person name="Karnachuk O."/>
            <person name="Ravin N."/>
        </authorList>
    </citation>
    <scope>NUCLEOTIDE SEQUENCE [LARGE SCALE GENOMIC DNA]</scope>
    <source>
        <strain evidence="6">ShG14-8</strain>
    </source>
</reference>
<dbReference type="CDD" id="cd01637">
    <property type="entry name" value="IMPase_like"/>
    <property type="match status" value="1"/>
</dbReference>
<comment type="cofactor">
    <cofactor evidence="5">
        <name>Mg(2+)</name>
        <dbReference type="ChEBI" id="CHEBI:18420"/>
    </cofactor>
</comment>
<dbReference type="PANTHER" id="PTHR20854:SF4">
    <property type="entry name" value="INOSITOL-1-MONOPHOSPHATASE-RELATED"/>
    <property type="match status" value="1"/>
</dbReference>
<keyword evidence="4 5" id="KW-0460">Magnesium</keyword>
<dbReference type="GO" id="GO:0046854">
    <property type="term" value="P:phosphatidylinositol phosphate biosynthetic process"/>
    <property type="evidence" value="ECO:0007669"/>
    <property type="project" value="InterPro"/>
</dbReference>
<dbReference type="AlphaFoldDB" id="A0A139BWQ0"/>
<evidence type="ECO:0000313" key="6">
    <source>
        <dbReference type="EMBL" id="KXS33125.1"/>
    </source>
</evidence>
<evidence type="ECO:0000256" key="2">
    <source>
        <dbReference type="ARBA" id="ARBA00022723"/>
    </source>
</evidence>
<name>A0A139BWQ0_9PROT</name>
<dbReference type="InterPro" id="IPR000760">
    <property type="entry name" value="Inositol_monophosphatase-like"/>
</dbReference>
<keyword evidence="3" id="KW-0378">Hydrolase</keyword>
<evidence type="ECO:0000313" key="7">
    <source>
        <dbReference type="Proteomes" id="UP000070578"/>
    </source>
</evidence>
<feature type="binding site" evidence="5">
    <location>
        <position position="76"/>
    </location>
    <ligand>
        <name>Mg(2+)</name>
        <dbReference type="ChEBI" id="CHEBI:18420"/>
        <label>1</label>
        <note>catalytic</note>
    </ligand>
</feature>
<dbReference type="GO" id="GO:0007165">
    <property type="term" value="P:signal transduction"/>
    <property type="evidence" value="ECO:0007669"/>
    <property type="project" value="TreeGrafter"/>
</dbReference>
<keyword evidence="2 5" id="KW-0479">Metal-binding</keyword>
<dbReference type="EMBL" id="LSLI01000011">
    <property type="protein sequence ID" value="KXS33125.1"/>
    <property type="molecule type" value="Genomic_DNA"/>
</dbReference>
<dbReference type="Gene3D" id="3.30.540.10">
    <property type="entry name" value="Fructose-1,6-Bisphosphatase, subunit A, domain 1"/>
    <property type="match status" value="1"/>
</dbReference>
<dbReference type="GO" id="GO:0046872">
    <property type="term" value="F:metal ion binding"/>
    <property type="evidence" value="ECO:0007669"/>
    <property type="project" value="UniProtKB-KW"/>
</dbReference>
<dbReference type="Pfam" id="PF00459">
    <property type="entry name" value="Inositol_P"/>
    <property type="match status" value="1"/>
</dbReference>
<dbReference type="InterPro" id="IPR020550">
    <property type="entry name" value="Inositol_monophosphatase_CS"/>
</dbReference>
<feature type="binding site" evidence="5">
    <location>
        <position position="98"/>
    </location>
    <ligand>
        <name>Mg(2+)</name>
        <dbReference type="ChEBI" id="CHEBI:18420"/>
        <label>1</label>
        <note>catalytic</note>
    </ligand>
</feature>
<dbReference type="GO" id="GO:0006020">
    <property type="term" value="P:inositol metabolic process"/>
    <property type="evidence" value="ECO:0007669"/>
    <property type="project" value="TreeGrafter"/>
</dbReference>
<evidence type="ECO:0000256" key="3">
    <source>
        <dbReference type="ARBA" id="ARBA00022801"/>
    </source>
</evidence>
<evidence type="ECO:0000256" key="1">
    <source>
        <dbReference type="ARBA" id="ARBA00009759"/>
    </source>
</evidence>